<feature type="compositionally biased region" description="Basic and acidic residues" evidence="10">
    <location>
        <begin position="334"/>
        <end position="343"/>
    </location>
</feature>
<dbReference type="SUPFAM" id="SSF50729">
    <property type="entry name" value="PH domain-like"/>
    <property type="match status" value="1"/>
</dbReference>
<dbReference type="Gene3D" id="2.30.29.30">
    <property type="entry name" value="Pleckstrin-homology domain (PH domain)/Phosphotyrosine-binding domain (PTB)"/>
    <property type="match status" value="1"/>
</dbReference>
<evidence type="ECO:0000256" key="7">
    <source>
        <dbReference type="ARBA" id="ARBA00023121"/>
    </source>
</evidence>
<feature type="compositionally biased region" description="Polar residues" evidence="10">
    <location>
        <begin position="300"/>
        <end position="310"/>
    </location>
</feature>
<evidence type="ECO:0000256" key="5">
    <source>
        <dbReference type="ARBA" id="ARBA00022825"/>
    </source>
</evidence>
<feature type="compositionally biased region" description="Polar residues" evidence="10">
    <location>
        <begin position="19"/>
        <end position="59"/>
    </location>
</feature>
<keyword evidence="11" id="KW-0472">Membrane</keyword>
<accession>A0A815FCJ3</accession>
<evidence type="ECO:0000256" key="9">
    <source>
        <dbReference type="SAM" id="Coils"/>
    </source>
</evidence>
<dbReference type="SUPFAM" id="SSF50494">
    <property type="entry name" value="Trypsin-like serine proteases"/>
    <property type="match status" value="1"/>
</dbReference>
<dbReference type="GO" id="GO:0006869">
    <property type="term" value="P:lipid transport"/>
    <property type="evidence" value="ECO:0007669"/>
    <property type="project" value="UniProtKB-KW"/>
</dbReference>
<dbReference type="Gene3D" id="3.30.70.3490">
    <property type="match status" value="1"/>
</dbReference>
<feature type="compositionally biased region" description="Polar residues" evidence="10">
    <location>
        <begin position="1085"/>
        <end position="1094"/>
    </location>
</feature>
<evidence type="ECO:0000259" key="13">
    <source>
        <dbReference type="PROSITE" id="PS50240"/>
    </source>
</evidence>
<dbReference type="Gene3D" id="2.40.160.120">
    <property type="match status" value="1"/>
</dbReference>
<dbReference type="Pfam" id="PF00089">
    <property type="entry name" value="Trypsin"/>
    <property type="match status" value="1"/>
</dbReference>
<dbReference type="GO" id="GO:0004252">
    <property type="term" value="F:serine-type endopeptidase activity"/>
    <property type="evidence" value="ECO:0007669"/>
    <property type="project" value="InterPro"/>
</dbReference>
<dbReference type="GO" id="GO:0005829">
    <property type="term" value="C:cytosol"/>
    <property type="evidence" value="ECO:0007669"/>
    <property type="project" value="TreeGrafter"/>
</dbReference>
<dbReference type="EMBL" id="CAJNOR010002680">
    <property type="protein sequence ID" value="CAF1327346.1"/>
    <property type="molecule type" value="Genomic_DNA"/>
</dbReference>
<dbReference type="GO" id="GO:0032541">
    <property type="term" value="C:cortical endoplasmic reticulum"/>
    <property type="evidence" value="ECO:0007669"/>
    <property type="project" value="TreeGrafter"/>
</dbReference>
<feature type="transmembrane region" description="Helical" evidence="11">
    <location>
        <begin position="1152"/>
        <end position="1169"/>
    </location>
</feature>
<keyword evidence="2" id="KW-0813">Transport</keyword>
<dbReference type="SMART" id="SM00020">
    <property type="entry name" value="Tryp_SPc"/>
    <property type="match status" value="1"/>
</dbReference>
<feature type="region of interest" description="Disordered" evidence="10">
    <location>
        <begin position="1046"/>
        <end position="1094"/>
    </location>
</feature>
<dbReference type="FunFam" id="2.40.10.10:FF:000003">
    <property type="entry name" value="Transmembrane serine protease 3"/>
    <property type="match status" value="1"/>
</dbReference>
<feature type="compositionally biased region" description="Basic and acidic residues" evidence="10">
    <location>
        <begin position="60"/>
        <end position="72"/>
    </location>
</feature>
<dbReference type="FunFam" id="2.30.29.30:FF:000030">
    <property type="entry name" value="Oxysterol-binding protein"/>
    <property type="match status" value="1"/>
</dbReference>
<dbReference type="SUPFAM" id="SSF144000">
    <property type="entry name" value="Oxysterol-binding protein-like"/>
    <property type="match status" value="2"/>
</dbReference>
<gene>
    <name evidence="14" type="ORF">XAT740_LOCUS30246</name>
</gene>
<dbReference type="PANTHER" id="PTHR10972">
    <property type="entry name" value="OXYSTEROL-BINDING PROTEIN-RELATED"/>
    <property type="match status" value="1"/>
</dbReference>
<dbReference type="Gene3D" id="2.40.10.10">
    <property type="entry name" value="Trypsin-like serine proteases"/>
    <property type="match status" value="1"/>
</dbReference>
<sequence length="1170" mass="131393">MATHPRLLVCPPPTRSVRKSSTPKTSMDPSLSSIRQNSKENLSNTNGIRSQTLTKQTSSRLDRSLSRNKEDIDPTMSRSSTVSSFPEQTKPDELASGLVTMGLLNDEDMNKLNTTFESLGSSNESVERNNTKQESYKMKKQSYQSAKKRITSELANVLKDSSVVIVSDWLKVRGTLRDWTKLWAILKPGLMLLYRNPPSKNGVWVGTVVLSSCEVIQRPSKKPGFCFKIWHPLEKSIWAQKGPNNEQFGAITFPLPMNYLICRASDETAGRCWMDALELTMKCSKLLKKPYSSTTINEELASSTPNISNPSPVPDTTFLSTSFSDNDFETSRLSNKEEDDRMSEASADVSKASRSGSSHSESSQECLNEDDNETPYLAAPPEEMGELGNVAQTEEVAEENKSLIMHLLKQVRPGMDLSKVVLPTFILEPRSFLEKLSDYYHHCDILEEAINSPDPLVRMKTIVKFYLSGFYKKPKGLKKPYNPVIGEVYRCFFHHTKNDSKTFYLAEQVNFITMLFRFVLFILAVANTQAQTRLCGTMQSAFEADFRIVGGQDASDFAWPWQVYISVRGQFTCGGTLIDRRHVVTGAHCIVGVSDDANDYLVRVGAHNMIRQGYYAGTIYRVSAIYVHQEYISAQNGNDIAIIRLQYAVDTSDTVNIVCLPPSASFEVPTYRRVVITGFGLTSEDGKLPYTLQQASIQILPTCDGIYSQYNPYTQICAGLQGGGVDTCQGDSGGPLVYKLRGSQQWYLVGITSYGVGCARPGFPGIYTKVAAFLGWIQQISHHPPITNFYVSNRKEGFAVQGSILARSKFYGNSLSAILDGAARLTLLSRGEDYIITMPYANCKGILIGKLTMELGGKVTIVCEKTRYSADIEFKLKPFIGGQELTNHIEGKIRLEKDVIYTFSGHWDDEITIVDKATNAKSVFWKVTPSVVNSRLKRYVVPLEQQRDNESEKLWQRVTIAIKQNDQVSATEEKTIIEDEQRKQIKERKATGTEWHPRLFNIDPSTKEWIYTYADARPWDAHNDISTYESNFVICTRTRHRAHNMNHTTQNSNCNNSANKSIGQPSTLARGPSPSLNNIREDEASSATPTNVNQQSLFSKISEDPTTKLLKHVETTLTRINERLDSHEKDLKTLKTNRLNPNTNQITLISPYIQYVLIIVVAIILKYIFH</sequence>
<evidence type="ECO:0000256" key="1">
    <source>
        <dbReference type="ARBA" id="ARBA00008842"/>
    </source>
</evidence>
<evidence type="ECO:0000256" key="10">
    <source>
        <dbReference type="SAM" id="MobiDB-lite"/>
    </source>
</evidence>
<dbReference type="InterPro" id="IPR033116">
    <property type="entry name" value="TRYPSIN_SER"/>
</dbReference>
<reference evidence="14" key="1">
    <citation type="submission" date="2021-02" db="EMBL/GenBank/DDBJ databases">
        <authorList>
            <person name="Nowell W R."/>
        </authorList>
    </citation>
    <scope>NUCLEOTIDE SEQUENCE</scope>
</reference>
<dbReference type="InterPro" id="IPR009003">
    <property type="entry name" value="Peptidase_S1_PA"/>
</dbReference>
<dbReference type="GO" id="GO:0016020">
    <property type="term" value="C:membrane"/>
    <property type="evidence" value="ECO:0007669"/>
    <property type="project" value="TreeGrafter"/>
</dbReference>
<evidence type="ECO:0000256" key="6">
    <source>
        <dbReference type="ARBA" id="ARBA00023055"/>
    </source>
</evidence>
<organism evidence="14 15">
    <name type="scientific">Adineta ricciae</name>
    <name type="common">Rotifer</name>
    <dbReference type="NCBI Taxonomy" id="249248"/>
    <lineage>
        <taxon>Eukaryota</taxon>
        <taxon>Metazoa</taxon>
        <taxon>Spiralia</taxon>
        <taxon>Gnathifera</taxon>
        <taxon>Rotifera</taxon>
        <taxon>Eurotatoria</taxon>
        <taxon>Bdelloidea</taxon>
        <taxon>Adinetida</taxon>
        <taxon>Adinetidae</taxon>
        <taxon>Adineta</taxon>
    </lineage>
</organism>
<dbReference type="AlphaFoldDB" id="A0A815FCJ3"/>
<comment type="caution">
    <text evidence="14">The sequence shown here is derived from an EMBL/GenBank/DDBJ whole genome shotgun (WGS) entry which is preliminary data.</text>
</comment>
<dbReference type="PROSITE" id="PS00135">
    <property type="entry name" value="TRYPSIN_SER"/>
    <property type="match status" value="1"/>
</dbReference>
<evidence type="ECO:0000256" key="11">
    <source>
        <dbReference type="SAM" id="Phobius"/>
    </source>
</evidence>
<proteinExistence type="inferred from homology"/>
<dbReference type="InterPro" id="IPR037239">
    <property type="entry name" value="OSBP_sf"/>
</dbReference>
<keyword evidence="7" id="KW-0446">Lipid-binding</keyword>
<keyword evidence="5" id="KW-0720">Serine protease</keyword>
<dbReference type="Proteomes" id="UP000663828">
    <property type="component" value="Unassembled WGS sequence"/>
</dbReference>
<dbReference type="SMART" id="SM00233">
    <property type="entry name" value="PH"/>
    <property type="match status" value="1"/>
</dbReference>
<feature type="region of interest" description="Disordered" evidence="10">
    <location>
        <begin position="300"/>
        <end position="381"/>
    </location>
</feature>
<feature type="domain" description="PH" evidence="12">
    <location>
        <begin position="163"/>
        <end position="282"/>
    </location>
</feature>
<evidence type="ECO:0008006" key="16">
    <source>
        <dbReference type="Google" id="ProtNLM"/>
    </source>
</evidence>
<evidence type="ECO:0000313" key="14">
    <source>
        <dbReference type="EMBL" id="CAF1327346.1"/>
    </source>
</evidence>
<keyword evidence="11" id="KW-0812">Transmembrane</keyword>
<dbReference type="PROSITE" id="PS50240">
    <property type="entry name" value="TRYPSIN_DOM"/>
    <property type="match status" value="1"/>
</dbReference>
<dbReference type="InterPro" id="IPR011993">
    <property type="entry name" value="PH-like_dom_sf"/>
</dbReference>
<feature type="region of interest" description="Disordered" evidence="10">
    <location>
        <begin position="1"/>
        <end position="90"/>
    </location>
</feature>
<dbReference type="InterPro" id="IPR043504">
    <property type="entry name" value="Peptidase_S1_PA_chymotrypsin"/>
</dbReference>
<dbReference type="Gene3D" id="1.10.287.2720">
    <property type="match status" value="1"/>
</dbReference>
<dbReference type="InterPro" id="IPR001314">
    <property type="entry name" value="Peptidase_S1A"/>
</dbReference>
<keyword evidence="3" id="KW-0645">Protease</keyword>
<keyword evidence="9" id="KW-0175">Coiled coil</keyword>
<evidence type="ECO:0000259" key="12">
    <source>
        <dbReference type="PROSITE" id="PS50003"/>
    </source>
</evidence>
<dbReference type="PRINTS" id="PR00722">
    <property type="entry name" value="CHYMOTRYPSIN"/>
</dbReference>
<feature type="compositionally biased region" description="Polar residues" evidence="10">
    <location>
        <begin position="1046"/>
        <end position="1067"/>
    </location>
</feature>
<dbReference type="PANTHER" id="PTHR10972:SF102">
    <property type="entry name" value="OXYSTEROL-BINDING PROTEIN"/>
    <property type="match status" value="1"/>
</dbReference>
<keyword evidence="4" id="KW-0378">Hydrolase</keyword>
<name>A0A815FCJ3_ADIRI</name>
<evidence type="ECO:0000256" key="2">
    <source>
        <dbReference type="ARBA" id="ARBA00022448"/>
    </source>
</evidence>
<dbReference type="InterPro" id="IPR000648">
    <property type="entry name" value="Oxysterol-bd"/>
</dbReference>
<feature type="domain" description="Peptidase S1" evidence="13">
    <location>
        <begin position="548"/>
        <end position="782"/>
    </location>
</feature>
<feature type="compositionally biased region" description="Polar residues" evidence="10">
    <location>
        <begin position="76"/>
        <end position="87"/>
    </location>
</feature>
<keyword evidence="11" id="KW-1133">Transmembrane helix</keyword>
<evidence type="ECO:0000313" key="15">
    <source>
        <dbReference type="Proteomes" id="UP000663828"/>
    </source>
</evidence>
<dbReference type="InterPro" id="IPR001849">
    <property type="entry name" value="PH_domain"/>
</dbReference>
<dbReference type="CDD" id="cd00190">
    <property type="entry name" value="Tryp_SPc"/>
    <property type="match status" value="1"/>
</dbReference>
<keyword evidence="6" id="KW-0445">Lipid transport</keyword>
<comment type="similarity">
    <text evidence="1">Belongs to the OSBP family.</text>
</comment>
<evidence type="ECO:0000256" key="3">
    <source>
        <dbReference type="ARBA" id="ARBA00022670"/>
    </source>
</evidence>
<feature type="coiled-coil region" evidence="9">
    <location>
        <begin position="1110"/>
        <end position="1137"/>
    </location>
</feature>
<dbReference type="InterPro" id="IPR001254">
    <property type="entry name" value="Trypsin_dom"/>
</dbReference>
<dbReference type="GO" id="GO:0006508">
    <property type="term" value="P:proteolysis"/>
    <property type="evidence" value="ECO:0007669"/>
    <property type="project" value="UniProtKB-KW"/>
</dbReference>
<keyword evidence="8" id="KW-1015">Disulfide bond</keyword>
<dbReference type="PROSITE" id="PS50003">
    <property type="entry name" value="PH_DOMAIN"/>
    <property type="match status" value="1"/>
</dbReference>
<evidence type="ECO:0000256" key="8">
    <source>
        <dbReference type="ARBA" id="ARBA00023157"/>
    </source>
</evidence>
<dbReference type="FunFam" id="1.10.287.2720:FF:000002">
    <property type="entry name" value="Oxysterol-binding protein"/>
    <property type="match status" value="1"/>
</dbReference>
<keyword evidence="15" id="KW-1185">Reference proteome</keyword>
<evidence type="ECO:0000256" key="4">
    <source>
        <dbReference type="ARBA" id="ARBA00022801"/>
    </source>
</evidence>
<protein>
    <recommendedName>
        <fullName evidence="16">Oxysterol-binding protein</fullName>
    </recommendedName>
</protein>
<dbReference type="Pfam" id="PF01237">
    <property type="entry name" value="Oxysterol_BP"/>
    <property type="match status" value="1"/>
</dbReference>
<dbReference type="GO" id="GO:0015485">
    <property type="term" value="F:cholesterol binding"/>
    <property type="evidence" value="ECO:0007669"/>
    <property type="project" value="TreeGrafter"/>
</dbReference>
<feature type="compositionally biased region" description="Low complexity" evidence="10">
    <location>
        <begin position="350"/>
        <end position="363"/>
    </location>
</feature>